<evidence type="ECO:0000313" key="2">
    <source>
        <dbReference type="EMBL" id="NME97049.1"/>
    </source>
</evidence>
<proteinExistence type="predicted"/>
<organism evidence="2 3">
    <name type="scientific">Aneurinibacillus aneurinilyticus</name>
    <name type="common">Bacillus aneurinolyticus</name>
    <dbReference type="NCBI Taxonomy" id="1391"/>
    <lineage>
        <taxon>Bacteria</taxon>
        <taxon>Bacillati</taxon>
        <taxon>Bacillota</taxon>
        <taxon>Bacilli</taxon>
        <taxon>Bacillales</taxon>
        <taxon>Paenibacillaceae</taxon>
        <taxon>Aneurinibacillus group</taxon>
        <taxon>Aneurinibacillus</taxon>
    </lineage>
</organism>
<evidence type="ECO:0000313" key="3">
    <source>
        <dbReference type="Proteomes" id="UP000561326"/>
    </source>
</evidence>
<accession>A0A848CRR0</accession>
<dbReference type="CDD" id="cd16342">
    <property type="entry name" value="FusC_FusB"/>
    <property type="match status" value="1"/>
</dbReference>
<protein>
    <submittedName>
        <fullName evidence="2">FusB/FusC family EF-G-binding protein</fullName>
    </submittedName>
</protein>
<dbReference type="Proteomes" id="UP000561326">
    <property type="component" value="Unassembled WGS sequence"/>
</dbReference>
<sequence>MTEEFQEYLSSLVPYLVEFPQVTEKQIKKRFPKNKKLKISDLSMIDYHYLTYLGWIDISTNKLFIVYNLQEEIIGVEAKYTPTNKKDICSLCNGYGEIALVSAISKSRPAKSSPDYYKAVGNYMCINSYECNKNITDVTNLERFIQNVIG</sequence>
<dbReference type="AlphaFoldDB" id="A0A848CRR0"/>
<evidence type="ECO:0000259" key="1">
    <source>
        <dbReference type="Pfam" id="PF16571"/>
    </source>
</evidence>
<comment type="caution">
    <text evidence="2">The sequence shown here is derived from an EMBL/GenBank/DDBJ whole genome shotgun (WGS) entry which is preliminary data.</text>
</comment>
<gene>
    <name evidence="2" type="ORF">HF838_02140</name>
</gene>
<reference evidence="2 3" key="1">
    <citation type="submission" date="2020-04" db="EMBL/GenBank/DDBJ databases">
        <authorList>
            <person name="Hitch T.C.A."/>
            <person name="Wylensek D."/>
            <person name="Clavel T."/>
        </authorList>
    </citation>
    <scope>NUCLEOTIDE SEQUENCE [LARGE SCALE GENOMIC DNA]</scope>
    <source>
        <strain evidence="2 3">WB01_D5_05</strain>
    </source>
</reference>
<dbReference type="EMBL" id="JABAGO010000001">
    <property type="protein sequence ID" value="NME97049.1"/>
    <property type="molecule type" value="Genomic_DNA"/>
</dbReference>
<dbReference type="Pfam" id="PF16571">
    <property type="entry name" value="FBP_C"/>
    <property type="match status" value="1"/>
</dbReference>
<name>A0A848CRR0_ANEAE</name>
<dbReference type="InterPro" id="IPR032330">
    <property type="entry name" value="EF-G-binding_C"/>
</dbReference>
<feature type="domain" description="Elongation factor G-binding protein C-terminal treble-clef zinc-finger" evidence="1">
    <location>
        <begin position="35"/>
        <end position="139"/>
    </location>
</feature>